<accession>A0A9Q0L733</accession>
<evidence type="ECO:0000256" key="1">
    <source>
        <dbReference type="ARBA" id="ARBA00004123"/>
    </source>
</evidence>
<reference evidence="8" key="1">
    <citation type="submission" date="2022-10" db="EMBL/GenBank/DDBJ databases">
        <title>Novel sulphate-reducing endosymbionts in the free-living metamonad Anaeramoeba.</title>
        <authorList>
            <person name="Jerlstrom-Hultqvist J."/>
            <person name="Cepicka I."/>
            <person name="Gallot-Lavallee L."/>
            <person name="Salas-Leiva D."/>
            <person name="Curtis B.A."/>
            <person name="Zahonova K."/>
            <person name="Pipaliya S."/>
            <person name="Dacks J."/>
            <person name="Roger A.J."/>
        </authorList>
    </citation>
    <scope>NUCLEOTIDE SEQUENCE</scope>
    <source>
        <strain evidence="8">BMAN</strain>
    </source>
</reference>
<evidence type="ECO:0000256" key="6">
    <source>
        <dbReference type="SAM" id="MobiDB-lite"/>
    </source>
</evidence>
<dbReference type="GO" id="GO:0005694">
    <property type="term" value="C:chromosome"/>
    <property type="evidence" value="ECO:0007669"/>
    <property type="project" value="UniProtKB-SubCell"/>
</dbReference>
<keyword evidence="5" id="KW-0469">Meiosis</keyword>
<evidence type="ECO:0000313" key="9">
    <source>
        <dbReference type="Proteomes" id="UP001149090"/>
    </source>
</evidence>
<dbReference type="Proteomes" id="UP001149090">
    <property type="component" value="Unassembled WGS sequence"/>
</dbReference>
<dbReference type="EMBL" id="JAPDFW010000147">
    <property type="protein sequence ID" value="KAJ5066293.1"/>
    <property type="molecule type" value="Genomic_DNA"/>
</dbReference>
<dbReference type="GO" id="GO:0051321">
    <property type="term" value="P:meiotic cell cycle"/>
    <property type="evidence" value="ECO:0007669"/>
    <property type="project" value="UniProtKB-KW"/>
</dbReference>
<dbReference type="OrthoDB" id="1928087at2759"/>
<dbReference type="GO" id="GO:0005634">
    <property type="term" value="C:nucleus"/>
    <property type="evidence" value="ECO:0007669"/>
    <property type="project" value="UniProtKB-SubCell"/>
</dbReference>
<protein>
    <submittedName>
        <fullName evidence="8">Horma domain-containing protein</fullName>
    </submittedName>
</protein>
<dbReference type="Gene3D" id="3.30.900.10">
    <property type="entry name" value="HORMA domain"/>
    <property type="match status" value="1"/>
</dbReference>
<dbReference type="InterPro" id="IPR036570">
    <property type="entry name" value="HORMA_dom_sf"/>
</dbReference>
<evidence type="ECO:0000259" key="7">
    <source>
        <dbReference type="PROSITE" id="PS50815"/>
    </source>
</evidence>
<sequence>MSRLAQKTRTETTTENQSMTLVRNILRTTISSIAYLRYLFPEENFYDRSIAGINIKSLQPLGNSEAKQLCDWLEYGVFDALSKKFLRTIIFGIYLDPNRENEMIECYTFSISYPNEKSIELNLENQSKNGIIEKKLKFQTKEEIKQAWVSVIRTIVQLSQTLSPIPENRFITMKLLYYDEITPPDYEPKFFQNSQKDFFFLSKPLDLKLGSKILTPFHSLDLRIKTSIDSEDKRFLIKEKEELNEELNEEKGNNQFFSVIDEDNDLISKEESLIDQKGESLINFFPKLKKKIKDWDFVSTSKICEEFKLEKKFVKKLIQKLKEEKLISSKYNRSKKGWEIKKRKKKRKKNLNENLNENELNLTRKRNRIRTKSSIVDKPLVLKRK</sequence>
<keyword evidence="9" id="KW-1185">Reference proteome</keyword>
<gene>
    <name evidence="8" type="ORF">M0811_03626</name>
</gene>
<keyword evidence="3" id="KW-0158">Chromosome</keyword>
<evidence type="ECO:0000256" key="2">
    <source>
        <dbReference type="ARBA" id="ARBA00004286"/>
    </source>
</evidence>
<dbReference type="AlphaFoldDB" id="A0A9Q0L733"/>
<evidence type="ECO:0000313" key="8">
    <source>
        <dbReference type="EMBL" id="KAJ5066293.1"/>
    </source>
</evidence>
<dbReference type="PROSITE" id="PS50815">
    <property type="entry name" value="HORMA"/>
    <property type="match status" value="1"/>
</dbReference>
<organism evidence="8 9">
    <name type="scientific">Anaeramoeba ignava</name>
    <name type="common">Anaerobic marine amoeba</name>
    <dbReference type="NCBI Taxonomy" id="1746090"/>
    <lineage>
        <taxon>Eukaryota</taxon>
        <taxon>Metamonada</taxon>
        <taxon>Anaeramoebidae</taxon>
        <taxon>Anaeramoeba</taxon>
    </lineage>
</organism>
<comment type="subcellular location">
    <subcellularLocation>
        <location evidence="2">Chromosome</location>
    </subcellularLocation>
    <subcellularLocation>
        <location evidence="1">Nucleus</location>
    </subcellularLocation>
</comment>
<dbReference type="InterPro" id="IPR003511">
    <property type="entry name" value="HORMA_dom"/>
</dbReference>
<feature type="region of interest" description="Disordered" evidence="6">
    <location>
        <begin position="338"/>
        <end position="359"/>
    </location>
</feature>
<dbReference type="SUPFAM" id="SSF56019">
    <property type="entry name" value="The spindle assembly checkpoint protein mad2"/>
    <property type="match status" value="1"/>
</dbReference>
<dbReference type="PANTHER" id="PTHR48225">
    <property type="entry name" value="HORMA DOMAIN-CONTAINING PROTEIN 1"/>
    <property type="match status" value="1"/>
</dbReference>
<feature type="domain" description="HORMA" evidence="7">
    <location>
        <begin position="16"/>
        <end position="224"/>
    </location>
</feature>
<name>A0A9Q0L733_ANAIG</name>
<dbReference type="InterPro" id="IPR051294">
    <property type="entry name" value="HORMA_MeioticProgression"/>
</dbReference>
<keyword evidence="4" id="KW-0539">Nucleus</keyword>
<evidence type="ECO:0000256" key="4">
    <source>
        <dbReference type="ARBA" id="ARBA00023242"/>
    </source>
</evidence>
<proteinExistence type="predicted"/>
<evidence type="ECO:0000256" key="5">
    <source>
        <dbReference type="ARBA" id="ARBA00023254"/>
    </source>
</evidence>
<comment type="caution">
    <text evidence="8">The sequence shown here is derived from an EMBL/GenBank/DDBJ whole genome shotgun (WGS) entry which is preliminary data.</text>
</comment>
<evidence type="ECO:0000256" key="3">
    <source>
        <dbReference type="ARBA" id="ARBA00022454"/>
    </source>
</evidence>
<dbReference type="Pfam" id="PF02301">
    <property type="entry name" value="HORMA"/>
    <property type="match status" value="1"/>
</dbReference>
<dbReference type="PANTHER" id="PTHR48225:SF7">
    <property type="entry name" value="MEIOSIS-SPECIFIC PROTEIN HOP1"/>
    <property type="match status" value="1"/>
</dbReference>